<keyword evidence="4" id="KW-1003">Cell membrane</keyword>
<dbReference type="Gene3D" id="3.30.565.10">
    <property type="entry name" value="Histidine kinase-like ATPase, C-terminal domain"/>
    <property type="match status" value="1"/>
</dbReference>
<dbReference type="PANTHER" id="PTHR45528">
    <property type="entry name" value="SENSOR HISTIDINE KINASE CPXA"/>
    <property type="match status" value="1"/>
</dbReference>
<comment type="subcellular location">
    <subcellularLocation>
        <location evidence="2">Cell membrane</location>
        <topology evidence="2">Multi-pass membrane protein</topology>
    </subcellularLocation>
</comment>
<evidence type="ECO:0000259" key="15">
    <source>
        <dbReference type="PROSITE" id="PS50109"/>
    </source>
</evidence>
<dbReference type="Pfam" id="PF02518">
    <property type="entry name" value="HATPase_c"/>
    <property type="match status" value="1"/>
</dbReference>
<feature type="domain" description="Histidine kinase" evidence="15">
    <location>
        <begin position="244"/>
        <end position="463"/>
    </location>
</feature>
<dbReference type="SUPFAM" id="SSF47384">
    <property type="entry name" value="Homodimeric domain of signal transducing histidine kinase"/>
    <property type="match status" value="1"/>
</dbReference>
<evidence type="ECO:0000256" key="10">
    <source>
        <dbReference type="ARBA" id="ARBA00022840"/>
    </source>
</evidence>
<dbReference type="InterPro" id="IPR003594">
    <property type="entry name" value="HATPase_dom"/>
</dbReference>
<dbReference type="RefSeq" id="WP_146963232.1">
    <property type="nucleotide sequence ID" value="NZ_AP019835.1"/>
</dbReference>
<dbReference type="GO" id="GO:0000155">
    <property type="term" value="F:phosphorelay sensor kinase activity"/>
    <property type="evidence" value="ECO:0007669"/>
    <property type="project" value="InterPro"/>
</dbReference>
<comment type="catalytic activity">
    <reaction evidence="1">
        <text>ATP + protein L-histidine = ADP + protein N-phospho-L-histidine.</text>
        <dbReference type="EC" id="2.7.13.3"/>
    </reaction>
</comment>
<evidence type="ECO:0000256" key="5">
    <source>
        <dbReference type="ARBA" id="ARBA00022553"/>
    </source>
</evidence>
<dbReference type="CDD" id="cd00075">
    <property type="entry name" value="HATPase"/>
    <property type="match status" value="1"/>
</dbReference>
<dbReference type="Gene3D" id="1.10.287.130">
    <property type="match status" value="1"/>
</dbReference>
<evidence type="ECO:0000256" key="14">
    <source>
        <dbReference type="SAM" id="Phobius"/>
    </source>
</evidence>
<dbReference type="Pfam" id="PF00512">
    <property type="entry name" value="HisKA"/>
    <property type="match status" value="1"/>
</dbReference>
<dbReference type="PANTHER" id="PTHR45528:SF1">
    <property type="entry name" value="SENSOR HISTIDINE KINASE CPXA"/>
    <property type="match status" value="1"/>
</dbReference>
<keyword evidence="9 16" id="KW-0418">Kinase</keyword>
<evidence type="ECO:0000256" key="2">
    <source>
        <dbReference type="ARBA" id="ARBA00004651"/>
    </source>
</evidence>
<keyword evidence="13 14" id="KW-0472">Membrane</keyword>
<dbReference type="AlphaFoldDB" id="A0A510KAV0"/>
<evidence type="ECO:0000256" key="1">
    <source>
        <dbReference type="ARBA" id="ARBA00000085"/>
    </source>
</evidence>
<keyword evidence="10" id="KW-0067">ATP-binding</keyword>
<feature type="transmembrane region" description="Helical" evidence="14">
    <location>
        <begin position="12"/>
        <end position="35"/>
    </location>
</feature>
<evidence type="ECO:0000313" key="17">
    <source>
        <dbReference type="Proteomes" id="UP000321501"/>
    </source>
</evidence>
<evidence type="ECO:0000256" key="12">
    <source>
        <dbReference type="ARBA" id="ARBA00023012"/>
    </source>
</evidence>
<dbReference type="PRINTS" id="PR00344">
    <property type="entry name" value="BCTRLSENSOR"/>
</dbReference>
<dbReference type="InterPro" id="IPR036890">
    <property type="entry name" value="HATPase_C_sf"/>
</dbReference>
<dbReference type="PROSITE" id="PS50109">
    <property type="entry name" value="HIS_KIN"/>
    <property type="match status" value="1"/>
</dbReference>
<dbReference type="GO" id="GO:0005886">
    <property type="term" value="C:plasma membrane"/>
    <property type="evidence" value="ECO:0007669"/>
    <property type="project" value="UniProtKB-SubCell"/>
</dbReference>
<keyword evidence="6" id="KW-0808">Transferase</keyword>
<dbReference type="EMBL" id="AP019835">
    <property type="protein sequence ID" value="BBM48778.1"/>
    <property type="molecule type" value="Genomic_DNA"/>
</dbReference>
<evidence type="ECO:0000256" key="8">
    <source>
        <dbReference type="ARBA" id="ARBA00022741"/>
    </source>
</evidence>
<dbReference type="InterPro" id="IPR003661">
    <property type="entry name" value="HisK_dim/P_dom"/>
</dbReference>
<dbReference type="InterPro" id="IPR036097">
    <property type="entry name" value="HisK_dim/P_sf"/>
</dbReference>
<evidence type="ECO:0000256" key="9">
    <source>
        <dbReference type="ARBA" id="ARBA00022777"/>
    </source>
</evidence>
<dbReference type="CDD" id="cd00082">
    <property type="entry name" value="HisKA"/>
    <property type="match status" value="1"/>
</dbReference>
<accession>A0A510KAV0</accession>
<dbReference type="SMART" id="SM00387">
    <property type="entry name" value="HATPase_c"/>
    <property type="match status" value="1"/>
</dbReference>
<feature type="transmembrane region" description="Helical" evidence="14">
    <location>
        <begin position="159"/>
        <end position="177"/>
    </location>
</feature>
<evidence type="ECO:0000256" key="3">
    <source>
        <dbReference type="ARBA" id="ARBA00012438"/>
    </source>
</evidence>
<evidence type="ECO:0000256" key="7">
    <source>
        <dbReference type="ARBA" id="ARBA00022692"/>
    </source>
</evidence>
<dbReference type="InterPro" id="IPR004358">
    <property type="entry name" value="Sig_transdc_His_kin-like_C"/>
</dbReference>
<sequence length="471" mass="54422">MKSILKLIRRFIITLILSFVLLLFLNIFLYGLWILKYVSKNPPMNYTFKVADMLKFENGKYTLPDEMTADLKKQNIWAILIDNDSKKVIWQTDNLPDDIPKEYSISDIAIFSHAYIKNYPVFTSKVENNLLVLGYPKNSYWKYPVANWKYGLVKNIPKFLLMLFCLNIIFIFLIYIISNSKLLSSVNPIIKGIQNLPKDTPVHVKEKGVLSELAKSINKTSEILQNQREQLRNKDTARANWIAGVSHDIRTPLSMIMGYTSQLKTSLNLSDETDKKLSVILKQSERIKNLINDLNLASKLEYNMQPFEQKKENVVAVVRQVIVDFLNMDIDEKFPIEWKTKSEFVSCFVNVDKNLIKRALANLIQNSINHNENGCTIYVSVKEDEKNCIICVEDNGIGVSDKELEKLNNTPHYMVCDKNTTEQQHGLGLLIVKQIMDVHNGKIEMKHSEYGGFEVSLYVPKNFFCRDTIHM</sequence>
<organism evidence="16 17">
    <name type="scientific">Leptotrichia wadei</name>
    <dbReference type="NCBI Taxonomy" id="157687"/>
    <lineage>
        <taxon>Bacteria</taxon>
        <taxon>Fusobacteriati</taxon>
        <taxon>Fusobacteriota</taxon>
        <taxon>Fusobacteriia</taxon>
        <taxon>Fusobacteriales</taxon>
        <taxon>Leptotrichiaceae</taxon>
        <taxon>Leptotrichia</taxon>
    </lineage>
</organism>
<evidence type="ECO:0000256" key="13">
    <source>
        <dbReference type="ARBA" id="ARBA00023136"/>
    </source>
</evidence>
<dbReference type="Proteomes" id="UP000321501">
    <property type="component" value="Chromosome"/>
</dbReference>
<keyword evidence="11 14" id="KW-1133">Transmembrane helix</keyword>
<dbReference type="InterPro" id="IPR005467">
    <property type="entry name" value="His_kinase_dom"/>
</dbReference>
<name>A0A510KAV0_9FUSO</name>
<reference evidence="16 17" key="1">
    <citation type="submission" date="2019-07" db="EMBL/GenBank/DDBJ databases">
        <title>Complete Genome Sequence of Leptotrichia wadei Strain JMUB3934.</title>
        <authorList>
            <person name="Watanabe S."/>
            <person name="Cui L."/>
        </authorList>
    </citation>
    <scope>NUCLEOTIDE SEQUENCE [LARGE SCALE GENOMIC DNA]</scope>
    <source>
        <strain evidence="16 17">JMUB3934</strain>
    </source>
</reference>
<keyword evidence="7 14" id="KW-0812">Transmembrane</keyword>
<evidence type="ECO:0000256" key="6">
    <source>
        <dbReference type="ARBA" id="ARBA00022679"/>
    </source>
</evidence>
<proteinExistence type="predicted"/>
<protein>
    <recommendedName>
        <fullName evidence="3">histidine kinase</fullName>
        <ecNumber evidence="3">2.7.13.3</ecNumber>
    </recommendedName>
</protein>
<keyword evidence="8" id="KW-0547">Nucleotide-binding</keyword>
<dbReference type="GO" id="GO:0005524">
    <property type="term" value="F:ATP binding"/>
    <property type="evidence" value="ECO:0007669"/>
    <property type="project" value="UniProtKB-KW"/>
</dbReference>
<dbReference type="SUPFAM" id="SSF55874">
    <property type="entry name" value="ATPase domain of HSP90 chaperone/DNA topoisomerase II/histidine kinase"/>
    <property type="match status" value="1"/>
</dbReference>
<evidence type="ECO:0000313" key="16">
    <source>
        <dbReference type="EMBL" id="BBM48778.1"/>
    </source>
</evidence>
<keyword evidence="12" id="KW-0902">Two-component regulatory system</keyword>
<dbReference type="InterPro" id="IPR050398">
    <property type="entry name" value="HssS/ArlS-like"/>
</dbReference>
<gene>
    <name evidence="16" type="ORF">JMUB3934_0047</name>
</gene>
<keyword evidence="5" id="KW-0597">Phosphoprotein</keyword>
<evidence type="ECO:0000256" key="4">
    <source>
        <dbReference type="ARBA" id="ARBA00022475"/>
    </source>
</evidence>
<dbReference type="EC" id="2.7.13.3" evidence="3"/>
<dbReference type="SMART" id="SM00388">
    <property type="entry name" value="HisKA"/>
    <property type="match status" value="1"/>
</dbReference>
<evidence type="ECO:0000256" key="11">
    <source>
        <dbReference type="ARBA" id="ARBA00022989"/>
    </source>
</evidence>